<gene>
    <name evidence="7" type="ORF">MBAV_001382</name>
</gene>
<keyword evidence="2" id="KW-0255">Endonuclease</keyword>
<feature type="transmembrane region" description="Helical" evidence="5">
    <location>
        <begin position="62"/>
        <end position="83"/>
    </location>
</feature>
<evidence type="ECO:0000256" key="2">
    <source>
        <dbReference type="ARBA" id="ARBA00022759"/>
    </source>
</evidence>
<protein>
    <submittedName>
        <fullName evidence="7">Thermonuclease</fullName>
    </submittedName>
</protein>
<evidence type="ECO:0000313" key="7">
    <source>
        <dbReference type="EMBL" id="KJU86424.1"/>
    </source>
</evidence>
<dbReference type="EMBL" id="LACI01000596">
    <property type="protein sequence ID" value="KJU86424.1"/>
    <property type="molecule type" value="Genomic_DNA"/>
</dbReference>
<keyword evidence="5" id="KW-0812">Transmembrane</keyword>
<dbReference type="InterPro" id="IPR016071">
    <property type="entry name" value="Staphylococal_nuclease_OB-fold"/>
</dbReference>
<comment type="caution">
    <text evidence="7">The sequence shown here is derived from an EMBL/GenBank/DDBJ whole genome shotgun (WGS) entry which is preliminary data.</text>
</comment>
<feature type="region of interest" description="Disordered" evidence="4">
    <location>
        <begin position="195"/>
        <end position="226"/>
    </location>
</feature>
<dbReference type="Proteomes" id="UP000033423">
    <property type="component" value="Unassembled WGS sequence"/>
</dbReference>
<proteinExistence type="predicted"/>
<dbReference type="InterPro" id="IPR035437">
    <property type="entry name" value="SNase_OB-fold_sf"/>
</dbReference>
<evidence type="ECO:0000256" key="5">
    <source>
        <dbReference type="SAM" id="Phobius"/>
    </source>
</evidence>
<keyword evidence="3" id="KW-0378">Hydrolase</keyword>
<dbReference type="GO" id="GO:0016787">
    <property type="term" value="F:hydrolase activity"/>
    <property type="evidence" value="ECO:0007669"/>
    <property type="project" value="UniProtKB-KW"/>
</dbReference>
<dbReference type="PANTHER" id="PTHR12302:SF3">
    <property type="entry name" value="SERINE_THREONINE-PROTEIN KINASE 31"/>
    <property type="match status" value="1"/>
</dbReference>
<dbReference type="Pfam" id="PF00565">
    <property type="entry name" value="SNase"/>
    <property type="match status" value="1"/>
</dbReference>
<dbReference type="PANTHER" id="PTHR12302">
    <property type="entry name" value="EBNA2 BINDING PROTEIN P100"/>
    <property type="match status" value="1"/>
</dbReference>
<feature type="compositionally biased region" description="Basic residues" evidence="4">
    <location>
        <begin position="215"/>
        <end position="226"/>
    </location>
</feature>
<keyword evidence="5" id="KW-0472">Membrane</keyword>
<keyword evidence="1" id="KW-0540">Nuclease</keyword>
<dbReference type="PROSITE" id="PS50830">
    <property type="entry name" value="TNASE_3"/>
    <property type="match status" value="1"/>
</dbReference>
<dbReference type="SUPFAM" id="SSF50199">
    <property type="entry name" value="Staphylococcal nuclease"/>
    <property type="match status" value="1"/>
</dbReference>
<evidence type="ECO:0000256" key="1">
    <source>
        <dbReference type="ARBA" id="ARBA00022722"/>
    </source>
</evidence>
<evidence type="ECO:0000256" key="4">
    <source>
        <dbReference type="SAM" id="MobiDB-lite"/>
    </source>
</evidence>
<evidence type="ECO:0000259" key="6">
    <source>
        <dbReference type="PROSITE" id="PS50830"/>
    </source>
</evidence>
<organism evidence="7 8">
    <name type="scientific">Candidatus Magnetobacterium bavaricum</name>
    <dbReference type="NCBI Taxonomy" id="29290"/>
    <lineage>
        <taxon>Bacteria</taxon>
        <taxon>Pseudomonadati</taxon>
        <taxon>Nitrospirota</taxon>
        <taxon>Thermodesulfovibrionia</taxon>
        <taxon>Thermodesulfovibrionales</taxon>
        <taxon>Candidatus Magnetobacteriaceae</taxon>
        <taxon>Candidatus Magnetobacterium</taxon>
    </lineage>
</organism>
<feature type="domain" description="TNase-like" evidence="6">
    <location>
        <begin position="83"/>
        <end position="209"/>
    </location>
</feature>
<keyword evidence="8" id="KW-1185">Reference proteome</keyword>
<keyword evidence="5" id="KW-1133">Transmembrane helix</keyword>
<accession>A0A0F3GWS6</accession>
<dbReference type="AlphaFoldDB" id="A0A0F3GWS6"/>
<dbReference type="SMART" id="SM00318">
    <property type="entry name" value="SNc"/>
    <property type="match status" value="1"/>
</dbReference>
<dbReference type="GO" id="GO:0004519">
    <property type="term" value="F:endonuclease activity"/>
    <property type="evidence" value="ECO:0007669"/>
    <property type="project" value="UniProtKB-KW"/>
</dbReference>
<sequence length="226" mass="26422">MNKTSLDFPFDARLNYMTAGEPAQFNNMIRRLVMAWQYEKYPRMMNKGIMRRSRCIETKKDVVLSVVLSIVLGVFVCNLNYVYAFEGTVERVIDGDTVVVRSKKTKESKKVRVYGIDSPEKKESYGDKSTKEMEKLLPEGKTVEVNEKGKDKYGRTVGKIKRRNEDVGLEMIEKGAAKTYPYYLEENDKEKYLKKERKAQEKKSGLWEEEQTKSDRKRSHSRKNKD</sequence>
<dbReference type="Gene3D" id="2.40.50.90">
    <property type="match status" value="1"/>
</dbReference>
<name>A0A0F3GWS6_9BACT</name>
<reference evidence="7 8" key="1">
    <citation type="submission" date="2015-02" db="EMBL/GenBank/DDBJ databases">
        <title>Single-cell genomics of uncultivated deep-branching MTB reveals a conserved set of magnetosome genes.</title>
        <authorList>
            <person name="Kolinko S."/>
            <person name="Richter M."/>
            <person name="Glockner F.O."/>
            <person name="Brachmann A."/>
            <person name="Schuler D."/>
        </authorList>
    </citation>
    <scope>NUCLEOTIDE SEQUENCE [LARGE SCALE GENOMIC DNA]</scope>
    <source>
        <strain evidence="7">TM-1</strain>
    </source>
</reference>
<evidence type="ECO:0000313" key="8">
    <source>
        <dbReference type="Proteomes" id="UP000033423"/>
    </source>
</evidence>
<feature type="compositionally biased region" description="Basic and acidic residues" evidence="4">
    <location>
        <begin position="195"/>
        <end position="214"/>
    </location>
</feature>
<evidence type="ECO:0000256" key="3">
    <source>
        <dbReference type="ARBA" id="ARBA00022801"/>
    </source>
</evidence>